<dbReference type="EMBL" id="DRBW01000117">
    <property type="protein sequence ID" value="HDM90160.1"/>
    <property type="molecule type" value="Genomic_DNA"/>
</dbReference>
<feature type="transmembrane region" description="Helical" evidence="1">
    <location>
        <begin position="211"/>
        <end position="234"/>
    </location>
</feature>
<name>A0A7C1BFF8_UNCW3</name>
<feature type="domain" description="EamA" evidence="2">
    <location>
        <begin position="6"/>
        <end position="143"/>
    </location>
</feature>
<sequence>MDTQKKAYLHALTAIVAWSTVASAFKITLRYLDHSALLFFSSLTSLLFFSILMLVSRGGRSLIVELKKGATPRSFFLGFLNPFLYYLVLFKAYSLLPASRAMPLNYMWPIVLVLFSALFLGQRISLNSILAILISFLGVFLIASGRGENSPRTANIFGVFLALSSAFIWALYWTLNLKSKKEPALRLFLNFVYGFPFVAAYYFLAGHQLKSSAGLLGAVYVGLFEMGFTFLMWLKALRYSRTTAPVNNMVYLVPFLSLLFIHLVVGENIPASTLLGVFLIVGGIALQQRSERM</sequence>
<dbReference type="PANTHER" id="PTHR22911">
    <property type="entry name" value="ACYL-MALONYL CONDENSING ENZYME-RELATED"/>
    <property type="match status" value="1"/>
</dbReference>
<protein>
    <submittedName>
        <fullName evidence="3">DMT family transporter</fullName>
    </submittedName>
</protein>
<comment type="caution">
    <text evidence="3">The sequence shown here is derived from an EMBL/GenBank/DDBJ whole genome shotgun (WGS) entry which is preliminary data.</text>
</comment>
<keyword evidence="1" id="KW-0812">Transmembrane</keyword>
<feature type="transmembrane region" description="Helical" evidence="1">
    <location>
        <begin position="269"/>
        <end position="286"/>
    </location>
</feature>
<feature type="transmembrane region" description="Helical" evidence="1">
    <location>
        <begin position="187"/>
        <end position="205"/>
    </location>
</feature>
<feature type="transmembrane region" description="Helical" evidence="1">
    <location>
        <begin position="156"/>
        <end position="175"/>
    </location>
</feature>
<feature type="domain" description="EamA" evidence="2">
    <location>
        <begin position="157"/>
        <end position="286"/>
    </location>
</feature>
<dbReference type="Proteomes" id="UP000885931">
    <property type="component" value="Unassembled WGS sequence"/>
</dbReference>
<feature type="transmembrane region" description="Helical" evidence="1">
    <location>
        <begin position="105"/>
        <end position="121"/>
    </location>
</feature>
<evidence type="ECO:0000313" key="3">
    <source>
        <dbReference type="EMBL" id="HDM90160.1"/>
    </source>
</evidence>
<dbReference type="PANTHER" id="PTHR22911:SF137">
    <property type="entry name" value="SOLUTE CARRIER FAMILY 35 MEMBER G2-RELATED"/>
    <property type="match status" value="1"/>
</dbReference>
<gene>
    <name evidence="3" type="ORF">ENG67_03000</name>
</gene>
<reference evidence="3" key="1">
    <citation type="journal article" date="2020" name="mSystems">
        <title>Genome- and Community-Level Interaction Insights into Carbon Utilization and Element Cycling Functions of Hydrothermarchaeota in Hydrothermal Sediment.</title>
        <authorList>
            <person name="Zhou Z."/>
            <person name="Liu Y."/>
            <person name="Xu W."/>
            <person name="Pan J."/>
            <person name="Luo Z.H."/>
            <person name="Li M."/>
        </authorList>
    </citation>
    <scope>NUCLEOTIDE SEQUENCE [LARGE SCALE GENOMIC DNA]</scope>
    <source>
        <strain evidence="3">HyVt-237</strain>
    </source>
</reference>
<dbReference type="SUPFAM" id="SSF103481">
    <property type="entry name" value="Multidrug resistance efflux transporter EmrE"/>
    <property type="match status" value="2"/>
</dbReference>
<keyword evidence="1" id="KW-0472">Membrane</keyword>
<dbReference type="AlphaFoldDB" id="A0A7C1BFF8"/>
<feature type="transmembrane region" description="Helical" evidence="1">
    <location>
        <begin position="246"/>
        <end position="263"/>
    </location>
</feature>
<accession>A0A7C1BFF8</accession>
<organism evidence="3">
    <name type="scientific">candidate division WOR-3 bacterium</name>
    <dbReference type="NCBI Taxonomy" id="2052148"/>
    <lineage>
        <taxon>Bacteria</taxon>
        <taxon>Bacteria division WOR-3</taxon>
    </lineage>
</organism>
<dbReference type="GO" id="GO:0016020">
    <property type="term" value="C:membrane"/>
    <property type="evidence" value="ECO:0007669"/>
    <property type="project" value="InterPro"/>
</dbReference>
<evidence type="ECO:0000259" key="2">
    <source>
        <dbReference type="Pfam" id="PF00892"/>
    </source>
</evidence>
<dbReference type="InterPro" id="IPR000620">
    <property type="entry name" value="EamA_dom"/>
</dbReference>
<feature type="transmembrane region" description="Helical" evidence="1">
    <location>
        <begin position="34"/>
        <end position="55"/>
    </location>
</feature>
<proteinExistence type="predicted"/>
<feature type="transmembrane region" description="Helical" evidence="1">
    <location>
        <begin position="128"/>
        <end position="144"/>
    </location>
</feature>
<evidence type="ECO:0000256" key="1">
    <source>
        <dbReference type="SAM" id="Phobius"/>
    </source>
</evidence>
<dbReference type="Pfam" id="PF00892">
    <property type="entry name" value="EamA"/>
    <property type="match status" value="2"/>
</dbReference>
<keyword evidence="1" id="KW-1133">Transmembrane helix</keyword>
<dbReference type="InterPro" id="IPR037185">
    <property type="entry name" value="EmrE-like"/>
</dbReference>
<feature type="transmembrane region" description="Helical" evidence="1">
    <location>
        <begin position="75"/>
        <end position="93"/>
    </location>
</feature>